<evidence type="ECO:0000313" key="3">
    <source>
        <dbReference type="EMBL" id="ELZ18439.1"/>
    </source>
</evidence>
<feature type="compositionally biased region" description="Polar residues" evidence="1">
    <location>
        <begin position="49"/>
        <end position="73"/>
    </location>
</feature>
<dbReference type="AlphaFoldDB" id="M0C952"/>
<dbReference type="Proteomes" id="UP000011657">
    <property type="component" value="Unassembled WGS sequence"/>
</dbReference>
<dbReference type="Gene3D" id="1.10.10.10">
    <property type="entry name" value="Winged helix-like DNA-binding domain superfamily/Winged helix DNA-binding domain"/>
    <property type="match status" value="1"/>
</dbReference>
<feature type="domain" description="HTH asnC-type" evidence="2">
    <location>
        <begin position="10"/>
        <end position="49"/>
    </location>
</feature>
<accession>M0C952</accession>
<proteinExistence type="predicted"/>
<comment type="caution">
    <text evidence="3">The sequence shown here is derived from an EMBL/GenBank/DDBJ whole genome shotgun (WGS) entry which is preliminary data.</text>
</comment>
<sequence length="73" mass="8125">MCASAEYTPLDETDRKILQRLQRDARNKIAVEIGEQIGVSDGTVRNRIRNSSNGESSKATFRPSTTRTLVITT</sequence>
<dbReference type="InterPro" id="IPR036388">
    <property type="entry name" value="WH-like_DNA-bd_sf"/>
</dbReference>
<protein>
    <submittedName>
        <fullName evidence="3">AsnC family transcriptional regulator</fullName>
    </submittedName>
</protein>
<keyword evidence="4" id="KW-1185">Reference proteome</keyword>
<organism evidence="3 4">
    <name type="scientific">Haloterrigena salina JCM 13891</name>
    <dbReference type="NCBI Taxonomy" id="1227488"/>
    <lineage>
        <taxon>Archaea</taxon>
        <taxon>Methanobacteriati</taxon>
        <taxon>Methanobacteriota</taxon>
        <taxon>Stenosarchaea group</taxon>
        <taxon>Halobacteria</taxon>
        <taxon>Halobacteriales</taxon>
        <taxon>Natrialbaceae</taxon>
        <taxon>Haloterrigena</taxon>
    </lineage>
</organism>
<dbReference type="Pfam" id="PF13404">
    <property type="entry name" value="HTH_AsnC-type"/>
    <property type="match status" value="1"/>
</dbReference>
<evidence type="ECO:0000313" key="4">
    <source>
        <dbReference type="Proteomes" id="UP000011657"/>
    </source>
</evidence>
<dbReference type="PATRIC" id="fig|1227488.3.peg.2020"/>
<reference evidence="3 4" key="1">
    <citation type="journal article" date="2014" name="PLoS Genet.">
        <title>Phylogenetically driven sequencing of extremely halophilic archaea reveals strategies for static and dynamic osmo-response.</title>
        <authorList>
            <person name="Becker E.A."/>
            <person name="Seitzer P.M."/>
            <person name="Tritt A."/>
            <person name="Larsen D."/>
            <person name="Krusor M."/>
            <person name="Yao A.I."/>
            <person name="Wu D."/>
            <person name="Madern D."/>
            <person name="Eisen J.A."/>
            <person name="Darling A.E."/>
            <person name="Facciotti M.T."/>
        </authorList>
    </citation>
    <scope>NUCLEOTIDE SEQUENCE [LARGE SCALE GENOMIC DNA]</scope>
    <source>
        <strain evidence="3 4">JCM 13891</strain>
    </source>
</reference>
<gene>
    <name evidence="3" type="ORF">C477_10238</name>
</gene>
<evidence type="ECO:0000256" key="1">
    <source>
        <dbReference type="SAM" id="MobiDB-lite"/>
    </source>
</evidence>
<dbReference type="InterPro" id="IPR000485">
    <property type="entry name" value="AsnC-type_HTH_dom"/>
</dbReference>
<dbReference type="RefSeq" id="WP_008894350.1">
    <property type="nucleotide sequence ID" value="NZ_AOIS01000036.1"/>
</dbReference>
<name>M0C952_9EURY</name>
<dbReference type="EMBL" id="AOIS01000036">
    <property type="protein sequence ID" value="ELZ18439.1"/>
    <property type="molecule type" value="Genomic_DNA"/>
</dbReference>
<evidence type="ECO:0000259" key="2">
    <source>
        <dbReference type="Pfam" id="PF13404"/>
    </source>
</evidence>
<feature type="region of interest" description="Disordered" evidence="1">
    <location>
        <begin position="45"/>
        <end position="73"/>
    </location>
</feature>
<dbReference type="GO" id="GO:0043565">
    <property type="term" value="F:sequence-specific DNA binding"/>
    <property type="evidence" value="ECO:0007669"/>
    <property type="project" value="InterPro"/>
</dbReference>
<dbReference type="InterPro" id="IPR036390">
    <property type="entry name" value="WH_DNA-bd_sf"/>
</dbReference>
<dbReference type="SUPFAM" id="SSF46785">
    <property type="entry name" value="Winged helix' DNA-binding domain"/>
    <property type="match status" value="1"/>
</dbReference>